<dbReference type="InterPro" id="IPR012132">
    <property type="entry name" value="GMC_OxRdtase"/>
</dbReference>
<dbReference type="Pfam" id="PF00732">
    <property type="entry name" value="GMC_oxred_N"/>
    <property type="match status" value="1"/>
</dbReference>
<evidence type="ECO:0000256" key="3">
    <source>
        <dbReference type="ARBA" id="ARBA00022630"/>
    </source>
</evidence>
<dbReference type="SUPFAM" id="SSF54373">
    <property type="entry name" value="FAD-linked reductases, C-terminal domain"/>
    <property type="match status" value="1"/>
</dbReference>
<keyword evidence="4 5" id="KW-0274">FAD</keyword>
<evidence type="ECO:0000313" key="8">
    <source>
        <dbReference type="Proteomes" id="UP001623232"/>
    </source>
</evidence>
<dbReference type="RefSeq" id="WP_406648489.1">
    <property type="nucleotide sequence ID" value="NZ_CP123584.1"/>
</dbReference>
<comment type="cofactor">
    <cofactor evidence="1">
        <name>FAD</name>
        <dbReference type="ChEBI" id="CHEBI:57692"/>
    </cofactor>
</comment>
<protein>
    <submittedName>
        <fullName evidence="7">GMC family oxidoreductase N-terminal domain-containing protein</fullName>
    </submittedName>
</protein>
<accession>A0ABZ2XV49</accession>
<evidence type="ECO:0000256" key="1">
    <source>
        <dbReference type="ARBA" id="ARBA00001974"/>
    </source>
</evidence>
<evidence type="ECO:0000256" key="4">
    <source>
        <dbReference type="ARBA" id="ARBA00022827"/>
    </source>
</evidence>
<evidence type="ECO:0000256" key="2">
    <source>
        <dbReference type="ARBA" id="ARBA00010790"/>
    </source>
</evidence>
<dbReference type="Pfam" id="PF05199">
    <property type="entry name" value="GMC_oxred_C"/>
    <property type="match status" value="1"/>
</dbReference>
<evidence type="ECO:0000259" key="6">
    <source>
        <dbReference type="PROSITE" id="PS00623"/>
    </source>
</evidence>
<dbReference type="InterPro" id="IPR000172">
    <property type="entry name" value="GMC_OxRdtase_N"/>
</dbReference>
<gene>
    <name evidence="7" type="ORF">QEZ52_05450</name>
</gene>
<evidence type="ECO:0000313" key="7">
    <source>
        <dbReference type="EMBL" id="WZK89990.1"/>
    </source>
</evidence>
<dbReference type="Gene3D" id="3.30.560.10">
    <property type="entry name" value="Glucose Oxidase, domain 3"/>
    <property type="match status" value="1"/>
</dbReference>
<keyword evidence="3 5" id="KW-0285">Flavoprotein</keyword>
<dbReference type="PANTHER" id="PTHR11552">
    <property type="entry name" value="GLUCOSE-METHANOL-CHOLINE GMC OXIDOREDUCTASE"/>
    <property type="match status" value="1"/>
</dbReference>
<dbReference type="InterPro" id="IPR007867">
    <property type="entry name" value="GMC_OxRtase_C"/>
</dbReference>
<dbReference type="EMBL" id="CP123584">
    <property type="protein sequence ID" value="WZK89990.1"/>
    <property type="molecule type" value="Genomic_DNA"/>
</dbReference>
<evidence type="ECO:0000256" key="5">
    <source>
        <dbReference type="RuleBase" id="RU003968"/>
    </source>
</evidence>
<name>A0ABZ2XV49_9RHOB</name>
<organism evidence="7 8">
    <name type="scientific">Aliisedimentitalea scapharcae</name>
    <dbReference type="NCBI Taxonomy" id="1524259"/>
    <lineage>
        <taxon>Bacteria</taxon>
        <taxon>Pseudomonadati</taxon>
        <taxon>Pseudomonadota</taxon>
        <taxon>Alphaproteobacteria</taxon>
        <taxon>Rhodobacterales</taxon>
        <taxon>Roseobacteraceae</taxon>
        <taxon>Aliisedimentitalea</taxon>
    </lineage>
</organism>
<keyword evidence="8" id="KW-1185">Reference proteome</keyword>
<dbReference type="PIRSF" id="PIRSF000137">
    <property type="entry name" value="Alcohol_oxidase"/>
    <property type="match status" value="1"/>
</dbReference>
<dbReference type="PROSITE" id="PS00623">
    <property type="entry name" value="GMC_OXRED_1"/>
    <property type="match status" value="1"/>
</dbReference>
<proteinExistence type="inferred from homology"/>
<reference evidence="7 8" key="1">
    <citation type="submission" date="2023-04" db="EMBL/GenBank/DDBJ databases">
        <title>Complete genome sequence of Alisedimentitalea scapharcae.</title>
        <authorList>
            <person name="Rong J.-C."/>
            <person name="Yi M.-L."/>
            <person name="Zhao Q."/>
        </authorList>
    </citation>
    <scope>NUCLEOTIDE SEQUENCE [LARGE SCALE GENOMIC DNA]</scope>
    <source>
        <strain evidence="7 8">KCTC 42119</strain>
    </source>
</reference>
<comment type="similarity">
    <text evidence="2 5">Belongs to the GMC oxidoreductase family.</text>
</comment>
<dbReference type="Proteomes" id="UP001623232">
    <property type="component" value="Chromosome"/>
</dbReference>
<dbReference type="Gene3D" id="3.50.50.60">
    <property type="entry name" value="FAD/NAD(P)-binding domain"/>
    <property type="match status" value="1"/>
</dbReference>
<dbReference type="SUPFAM" id="SSF51905">
    <property type="entry name" value="FAD/NAD(P)-binding domain"/>
    <property type="match status" value="1"/>
</dbReference>
<feature type="domain" description="Glucose-methanol-choline oxidoreductase N-terminal" evidence="6">
    <location>
        <begin position="81"/>
        <end position="104"/>
    </location>
</feature>
<dbReference type="PANTHER" id="PTHR11552:SF147">
    <property type="entry name" value="CHOLINE DEHYDROGENASE, MITOCHONDRIAL"/>
    <property type="match status" value="1"/>
</dbReference>
<dbReference type="InterPro" id="IPR036188">
    <property type="entry name" value="FAD/NAD-bd_sf"/>
</dbReference>
<sequence>MSDWDYVIAGAGSAGCVLAARLCEDPTTRVLLIEAGGPAKTIFARMPAGVGMVHSNPKYDWGYLSTPQPGLNGRQIYYPRGKGLGGSSLLNGMIYIRGNAADYDRWRQKGLVGWSYGDVLPYFRRSAGAQHRGGEAHHDTTGPLKVTPAGNYDRINRVFVAACQQAGAPVNTDFNGTSQTGVGRLDVKASGGLRQSTAEAYLNPVPKNLTVMTGCPVLKVVTKDRRAVAILTPQGEMRARHEVILCLGAFETPKALMLSGIGPGAHLAEHGIDMVQDLPGVGQTLYDHPNMPMQFGLRDASLSMARFQRLDRAMVMGAQWLFSRSGPAASPFWASALFHAIRDSEMPELEVFFTPMVVREDSAVNQKGFSLQSLSHLGKAMIARGKIAEPGLQFDINLLRPRSCGQVRLASADPLQAPVIDAGYFSDDSDFFDLVEGMRHLRRVMAQPAFDGVGDAELSPGAACQTDEDLRQSIRELVTTGHHPACTARIGAEGDPGAVLDGEFRVRGVQGLRVVDASALPDMVSGNIGAPVIMLAERAADMIRGRPQLTANDPRETAA</sequence>